<dbReference type="AlphaFoldDB" id="A0A1E5KWI3"/>
<organism evidence="1 2">
    <name type="scientific">Enterococcus rivorum</name>
    <dbReference type="NCBI Taxonomy" id="762845"/>
    <lineage>
        <taxon>Bacteria</taxon>
        <taxon>Bacillati</taxon>
        <taxon>Bacillota</taxon>
        <taxon>Bacilli</taxon>
        <taxon>Lactobacillales</taxon>
        <taxon>Enterococcaceae</taxon>
        <taxon>Enterococcus</taxon>
    </lineage>
</organism>
<proteinExistence type="predicted"/>
<dbReference type="EMBL" id="MIEK01000025">
    <property type="protein sequence ID" value="OEH82217.1"/>
    <property type="molecule type" value="Genomic_DNA"/>
</dbReference>
<accession>A0A1E5KWI3</accession>
<reference evidence="1 2" key="1">
    <citation type="submission" date="2016-09" db="EMBL/GenBank/DDBJ databases">
        <authorList>
            <person name="Capua I."/>
            <person name="De Benedictis P."/>
            <person name="Joannis T."/>
            <person name="Lombin L.H."/>
            <person name="Cattoli G."/>
        </authorList>
    </citation>
    <scope>NUCLEOTIDE SEQUENCE [LARGE SCALE GENOMIC DNA]</scope>
    <source>
        <strain evidence="1 2">LMG 25899</strain>
    </source>
</reference>
<protein>
    <submittedName>
        <fullName evidence="1">Uncharacterized protein</fullName>
    </submittedName>
</protein>
<gene>
    <name evidence="1" type="ORF">BCR26_13715</name>
</gene>
<sequence length="171" mass="19807">MEDLEKITTILTGEFDNKEQFNSLSEAEKATFPYAVHKNHIVNKKINNLPKDFNGIYLHEESYYTLKGKEKFKSDLFLFTYDNTGKVTLNAITVPKEATNCKYLDLKSLNYNDLSISVKFVPLKYVEHNGIFSGESKSMFTKSTEFILKQNISTERLIIKESLVKLSYFFI</sequence>
<comment type="caution">
    <text evidence="1">The sequence shown here is derived from an EMBL/GenBank/DDBJ whole genome shotgun (WGS) entry which is preliminary data.</text>
</comment>
<evidence type="ECO:0000313" key="1">
    <source>
        <dbReference type="EMBL" id="OEH82217.1"/>
    </source>
</evidence>
<keyword evidence="2" id="KW-1185">Reference proteome</keyword>
<evidence type="ECO:0000313" key="2">
    <source>
        <dbReference type="Proteomes" id="UP000095256"/>
    </source>
</evidence>
<dbReference type="Proteomes" id="UP000095256">
    <property type="component" value="Unassembled WGS sequence"/>
</dbReference>
<name>A0A1E5KWI3_9ENTE</name>